<dbReference type="EMBL" id="JABBWG010000058">
    <property type="protein sequence ID" value="KAG1804402.1"/>
    <property type="molecule type" value="Genomic_DNA"/>
</dbReference>
<keyword evidence="3" id="KW-1185">Reference proteome</keyword>
<reference evidence="2" key="1">
    <citation type="journal article" date="2020" name="New Phytol.">
        <title>Comparative genomics reveals dynamic genome evolution in host specialist ectomycorrhizal fungi.</title>
        <authorList>
            <person name="Lofgren L.A."/>
            <person name="Nguyen N.H."/>
            <person name="Vilgalys R."/>
            <person name="Ruytinx J."/>
            <person name="Liao H.L."/>
            <person name="Branco S."/>
            <person name="Kuo A."/>
            <person name="LaButti K."/>
            <person name="Lipzen A."/>
            <person name="Andreopoulos W."/>
            <person name="Pangilinan J."/>
            <person name="Riley R."/>
            <person name="Hundley H."/>
            <person name="Na H."/>
            <person name="Barry K."/>
            <person name="Grigoriev I.V."/>
            <person name="Stajich J.E."/>
            <person name="Kennedy P.G."/>
        </authorList>
    </citation>
    <scope>NUCLEOTIDE SEQUENCE</scope>
    <source>
        <strain evidence="2">MN1</strain>
    </source>
</reference>
<dbReference type="InterPro" id="IPR049233">
    <property type="entry name" value="DUF6830"/>
</dbReference>
<dbReference type="GeneID" id="64632763"/>
<accession>A0A9P7J5N0</accession>
<comment type="caution">
    <text evidence="2">The sequence shown here is derived from an EMBL/GenBank/DDBJ whole genome shotgun (WGS) entry which is preliminary data.</text>
</comment>
<dbReference type="OrthoDB" id="2576233at2759"/>
<evidence type="ECO:0000313" key="2">
    <source>
        <dbReference type="EMBL" id="KAG1804402.1"/>
    </source>
</evidence>
<feature type="domain" description="DUF6830" evidence="1">
    <location>
        <begin position="541"/>
        <end position="638"/>
    </location>
</feature>
<dbReference type="Pfam" id="PF18759">
    <property type="entry name" value="Plavaka"/>
    <property type="match status" value="2"/>
</dbReference>
<evidence type="ECO:0000313" key="3">
    <source>
        <dbReference type="Proteomes" id="UP000807769"/>
    </source>
</evidence>
<protein>
    <recommendedName>
        <fullName evidence="1">DUF6830 domain-containing protein</fullName>
    </recommendedName>
</protein>
<organism evidence="2 3">
    <name type="scientific">Suillus subaureus</name>
    <dbReference type="NCBI Taxonomy" id="48587"/>
    <lineage>
        <taxon>Eukaryota</taxon>
        <taxon>Fungi</taxon>
        <taxon>Dikarya</taxon>
        <taxon>Basidiomycota</taxon>
        <taxon>Agaricomycotina</taxon>
        <taxon>Agaricomycetes</taxon>
        <taxon>Agaricomycetidae</taxon>
        <taxon>Boletales</taxon>
        <taxon>Suillineae</taxon>
        <taxon>Suillaceae</taxon>
        <taxon>Suillus</taxon>
    </lineage>
</organism>
<dbReference type="Pfam" id="PF20722">
    <property type="entry name" value="DUF6830"/>
    <property type="match status" value="1"/>
</dbReference>
<dbReference type="RefSeq" id="XP_041186914.1">
    <property type="nucleotide sequence ID" value="XM_041338747.1"/>
</dbReference>
<proteinExistence type="predicted"/>
<dbReference type="AlphaFoldDB" id="A0A9P7J5N0"/>
<dbReference type="InterPro" id="IPR041078">
    <property type="entry name" value="Plavaka"/>
</dbReference>
<evidence type="ECO:0000259" key="1">
    <source>
        <dbReference type="Pfam" id="PF20722"/>
    </source>
</evidence>
<dbReference type="Proteomes" id="UP000807769">
    <property type="component" value="Unassembled WGS sequence"/>
</dbReference>
<sequence>MKQDDFKDMWEHNVYYPFSDRAEWELAKFLCENLNQGQITRFLKLLWVVSEARQPLSFKNAKQLFTFMEALPVTPKWKCTPIETDGYTTTHPMNLIWRDALEGTHHIFSNPIFTHHMKYDPYEIQDNGERKYGEWMSCEHAFEIQSQLPTGTSIVPMILASDKTPMHPTFLTIGNIHSEIRMKATSHAWACIAYIPTPEYIVNHDFSGVLEVHLWHRCMDMVLQNLKVTAQVGEFMTDPMGCWHYAFTPLAAHISDLPEQLMIAYPWKVQEFLEQAKQQSLSGVHLPYWHDWRFSDPAIFLVPKLLHTCHKFFFDHILKWCKEVHKHVGMHHFANGVSHHCDIQQRLVPTIVGVTTPGFVCALRALAPTFTDSSIGSMVASLNEFHAHKHFILEVEARTGASSPMDHFQIPKLELSNSFACSIHKSGTVIQHSADASEWLLITHCKTPFTRTSHQRSTFTQQVVNLINREDTMQQFDLYALLHEWGISLVNVMDEEFNEVVDTDPTFSWIAHVMPQEMHHFQAIRPVRNHFLKGILSDEASVAFHVMIAHDLADKNAATLANHYHLPHFPQLLAQFLEVVSSPNSHFHGRLLKAWFKFRLQLHSRLRPSNIMPSQQVQAYPPSDSHPYGNCDIVLLQPPGHDPQYPPYIAQVRMVFTLSPQGSQLPAKLMGPLLYVELFEIAAPPEVEPHIAMYQVHCSFHTVPDGSRTQVGKIVCLINVTHAVELIPVYGVTLDRTVTSATSLECYNDFYLNAFSNKEWYHTLHTDYV</sequence>
<name>A0A9P7J5N0_9AGAM</name>
<gene>
    <name evidence="2" type="ORF">BJ212DRAFT_1449761</name>
</gene>